<sequence>MHLLTYRSEQCDDVDPTTLPMWLVDPKSQVASELSPSEVAALCLEGYTASDVVHVGCTLSLWGLPLALVNRVLDIAGLWVKYHADTYEVMEGWAPMEREYVRLTIPYDLSHKLLRWTECTALSIECVSHDQGWAIDLPELNSTYFGCNSWVEFEILGPHGETILPRVDMCRNLRACGSYRRHLLHITDRSILNHVTAGCRVIVYLRAQFPGWSNHAKYGRVSVQFAYAMKDSVNVIKQWELQQTIAFSASDTP</sequence>
<organism evidence="1 2">
    <name type="scientific">Aphanomyces euteiches</name>
    <dbReference type="NCBI Taxonomy" id="100861"/>
    <lineage>
        <taxon>Eukaryota</taxon>
        <taxon>Sar</taxon>
        <taxon>Stramenopiles</taxon>
        <taxon>Oomycota</taxon>
        <taxon>Saprolegniomycetes</taxon>
        <taxon>Saprolegniales</taxon>
        <taxon>Verrucalvaceae</taxon>
        <taxon>Aphanomyces</taxon>
    </lineage>
</organism>
<comment type="caution">
    <text evidence="1">The sequence shown here is derived from an EMBL/GenBank/DDBJ whole genome shotgun (WGS) entry which is preliminary data.</text>
</comment>
<name>A0A6G0XHA3_9STRA</name>
<evidence type="ECO:0000313" key="1">
    <source>
        <dbReference type="EMBL" id="KAF0739695.1"/>
    </source>
</evidence>
<accession>A0A6G0XHA3</accession>
<evidence type="ECO:0000313" key="2">
    <source>
        <dbReference type="Proteomes" id="UP000481153"/>
    </source>
</evidence>
<dbReference type="Proteomes" id="UP000481153">
    <property type="component" value="Unassembled WGS sequence"/>
</dbReference>
<proteinExistence type="predicted"/>
<gene>
    <name evidence="1" type="ORF">Ae201684_004863</name>
</gene>
<protein>
    <submittedName>
        <fullName evidence="1">Uncharacterized protein</fullName>
    </submittedName>
</protein>
<dbReference type="EMBL" id="VJMJ01000063">
    <property type="protein sequence ID" value="KAF0739695.1"/>
    <property type="molecule type" value="Genomic_DNA"/>
</dbReference>
<reference evidence="1 2" key="1">
    <citation type="submission" date="2019-07" db="EMBL/GenBank/DDBJ databases">
        <title>Genomics analysis of Aphanomyces spp. identifies a new class of oomycete effector associated with host adaptation.</title>
        <authorList>
            <person name="Gaulin E."/>
        </authorList>
    </citation>
    <scope>NUCLEOTIDE SEQUENCE [LARGE SCALE GENOMIC DNA]</scope>
    <source>
        <strain evidence="1 2">ATCC 201684</strain>
    </source>
</reference>
<keyword evidence="2" id="KW-1185">Reference proteome</keyword>
<dbReference type="AlphaFoldDB" id="A0A6G0XHA3"/>
<dbReference type="VEuPathDB" id="FungiDB:AeMF1_018157"/>